<dbReference type="Gene3D" id="1.10.3630.10">
    <property type="entry name" value="yeast vps74-n-term truncation variant domain like"/>
    <property type="match status" value="1"/>
</dbReference>
<evidence type="ECO:0000313" key="8">
    <source>
        <dbReference type="Proteomes" id="UP001217582"/>
    </source>
</evidence>
<dbReference type="Pfam" id="PF05719">
    <property type="entry name" value="GPP34"/>
    <property type="match status" value="1"/>
</dbReference>
<organism evidence="7 8">
    <name type="scientific">Malassezia arunalokei</name>
    <dbReference type="NCBI Taxonomy" id="1514897"/>
    <lineage>
        <taxon>Eukaryota</taxon>
        <taxon>Fungi</taxon>
        <taxon>Dikarya</taxon>
        <taxon>Basidiomycota</taxon>
        <taxon>Ustilaginomycotina</taxon>
        <taxon>Malasseziomycetes</taxon>
        <taxon>Malasseziales</taxon>
        <taxon>Malasseziaceae</taxon>
        <taxon>Malassezia</taxon>
    </lineage>
</organism>
<evidence type="ECO:0000256" key="3">
    <source>
        <dbReference type="ARBA" id="ARBA00023034"/>
    </source>
</evidence>
<dbReference type="GO" id="GO:0005829">
    <property type="term" value="C:cytosol"/>
    <property type="evidence" value="ECO:0007669"/>
    <property type="project" value="TreeGrafter"/>
</dbReference>
<gene>
    <name evidence="7" type="ORF">MARU1_003351</name>
</gene>
<dbReference type="InterPro" id="IPR038261">
    <property type="entry name" value="GPP34-like_sf"/>
</dbReference>
<evidence type="ECO:0000256" key="2">
    <source>
        <dbReference type="ARBA" id="ARBA00007284"/>
    </source>
</evidence>
<protein>
    <recommendedName>
        <fullName evidence="9">Vacuolar protein sorting-associated protein 74</fullName>
    </recommendedName>
</protein>
<dbReference type="InterPro" id="IPR008628">
    <property type="entry name" value="GPP34-like"/>
</dbReference>
<accession>A0AAJ5Z8S2</accession>
<dbReference type="PANTHER" id="PTHR12704:SF2">
    <property type="entry name" value="GOLGI PHOSPHOPROTEIN 3 HOMOLOG SAURON"/>
    <property type="match status" value="1"/>
</dbReference>
<dbReference type="AlphaFoldDB" id="A0AAJ5Z8S2"/>
<evidence type="ECO:0000256" key="1">
    <source>
        <dbReference type="ARBA" id="ARBA00004255"/>
    </source>
</evidence>
<name>A0AAJ5Z8S2_9BASI</name>
<evidence type="ECO:0000256" key="5">
    <source>
        <dbReference type="ARBA" id="ARBA00023136"/>
    </source>
</evidence>
<feature type="compositionally biased region" description="Polar residues" evidence="6">
    <location>
        <begin position="23"/>
        <end position="45"/>
    </location>
</feature>
<evidence type="ECO:0000256" key="4">
    <source>
        <dbReference type="ARBA" id="ARBA00023121"/>
    </source>
</evidence>
<reference evidence="7 8" key="1">
    <citation type="submission" date="2023-03" db="EMBL/GenBank/DDBJ databases">
        <title>Mating type loci evolution in Malassezia.</title>
        <authorList>
            <person name="Coelho M.A."/>
        </authorList>
    </citation>
    <scope>NUCLEOTIDE SEQUENCE [LARGE SCALE GENOMIC DNA]</scope>
    <source>
        <strain evidence="7 8">CBS 13387</strain>
    </source>
</reference>
<evidence type="ECO:0008006" key="9">
    <source>
        <dbReference type="Google" id="ProtNLM"/>
    </source>
</evidence>
<dbReference type="Proteomes" id="UP001217582">
    <property type="component" value="Chromosome 7"/>
</dbReference>
<dbReference type="GO" id="GO:0070273">
    <property type="term" value="F:phosphatidylinositol-4-phosphate binding"/>
    <property type="evidence" value="ECO:0007669"/>
    <property type="project" value="InterPro"/>
</dbReference>
<keyword evidence="8" id="KW-1185">Reference proteome</keyword>
<sequence>MSSSGLLQRRRGTQDAEDDAGSPTRSGSSVSMVQKTSGSGSVSNIDLRTGHRLAYDPRDLTDEHEEQRYPRFTLMEEVLLLGLKDTQGYLSFWNDKLSFSLRGCILMELALRGRIRIACGAEQKRKDVSERHVELANAKLTADPLLDETIRHIQNSPPTSVAEWMDLLSGETWNMMRLHLQLKQVRERLCKCLVEKGVLRTEKRNFLLFDMPTHPIADMSVKDAIRRRVLAFTTAQSIHPDTLYKEEKSGRSICMPATRALCVVTAAHCGNVLENVLQHLSLGLQESATEHVEHLMDEFAQWPMAPSAYSGGIPPQGSMEAMAAGPMRPPQLVSSSKKQRNRVGVSINDLVRVMRQEYEAGGTPSAYEVIAAVLAVFVQMDAIL</sequence>
<comment type="subcellular location">
    <subcellularLocation>
        <location evidence="1">Golgi apparatus membrane</location>
        <topology evidence="1">Peripheral membrane protein</topology>
        <orientation evidence="1">Cytoplasmic side</orientation>
    </subcellularLocation>
</comment>
<keyword evidence="4" id="KW-0446">Lipid-binding</keyword>
<dbReference type="EMBL" id="CP119922">
    <property type="protein sequence ID" value="WFD17301.1"/>
    <property type="molecule type" value="Genomic_DNA"/>
</dbReference>
<keyword evidence="5" id="KW-0472">Membrane</keyword>
<dbReference type="GO" id="GO:0043001">
    <property type="term" value="P:Golgi to plasma membrane protein transport"/>
    <property type="evidence" value="ECO:0007669"/>
    <property type="project" value="TreeGrafter"/>
</dbReference>
<dbReference type="GO" id="GO:0048194">
    <property type="term" value="P:Golgi vesicle budding"/>
    <property type="evidence" value="ECO:0007669"/>
    <property type="project" value="TreeGrafter"/>
</dbReference>
<dbReference type="GO" id="GO:0000139">
    <property type="term" value="C:Golgi membrane"/>
    <property type="evidence" value="ECO:0007669"/>
    <property type="project" value="UniProtKB-SubCell"/>
</dbReference>
<keyword evidence="3" id="KW-0333">Golgi apparatus</keyword>
<dbReference type="PANTHER" id="PTHR12704">
    <property type="entry name" value="TRANS-GOLGI PROTEIN GMX33"/>
    <property type="match status" value="1"/>
</dbReference>
<dbReference type="GO" id="GO:0031985">
    <property type="term" value="C:Golgi cisterna"/>
    <property type="evidence" value="ECO:0007669"/>
    <property type="project" value="TreeGrafter"/>
</dbReference>
<evidence type="ECO:0000256" key="6">
    <source>
        <dbReference type="SAM" id="MobiDB-lite"/>
    </source>
</evidence>
<dbReference type="GO" id="GO:0005802">
    <property type="term" value="C:trans-Golgi network"/>
    <property type="evidence" value="ECO:0007669"/>
    <property type="project" value="TreeGrafter"/>
</dbReference>
<dbReference type="GO" id="GO:0007030">
    <property type="term" value="P:Golgi organization"/>
    <property type="evidence" value="ECO:0007669"/>
    <property type="project" value="TreeGrafter"/>
</dbReference>
<comment type="similarity">
    <text evidence="2">Belongs to the GOLPH3/VPS74 family.</text>
</comment>
<dbReference type="GO" id="GO:0006890">
    <property type="term" value="P:retrograde vesicle-mediated transport, Golgi to endoplasmic reticulum"/>
    <property type="evidence" value="ECO:0007669"/>
    <property type="project" value="TreeGrafter"/>
</dbReference>
<evidence type="ECO:0000313" key="7">
    <source>
        <dbReference type="EMBL" id="WFD17301.1"/>
    </source>
</evidence>
<proteinExistence type="inferred from homology"/>
<feature type="region of interest" description="Disordered" evidence="6">
    <location>
        <begin position="1"/>
        <end position="45"/>
    </location>
</feature>